<dbReference type="RefSeq" id="WP_075193632.1">
    <property type="nucleotide sequence ID" value="NZ_JADKNN010000055.1"/>
</dbReference>
<sequence length="150" mass="16384">MLNKKIIYIAAIMMSLSACTTAKKNAPVKTSAPQATSAAATTPSAQTAPTPVESMNQLAPVNNDTKLRLERCLAETKHLADINRDKYREQIDTLYRSIKATQYYASISNDLSNIMVDTITPLYQFRVNDACNTISQSLLAELKKGAGIAK</sequence>
<reference evidence="3 4" key="1">
    <citation type="submission" date="2016-12" db="EMBL/GenBank/DDBJ databases">
        <title>Analysis of the Molecular Diversity Among Cronobacter Species Isolated from Filth Flies Using a Pan Genomic DNA Microarray.</title>
        <authorList>
            <person name="Pava-Ripoll M."/>
            <person name="Tall B."/>
            <person name="Farber J."/>
            <person name="Fanning S."/>
            <person name="Lehner A."/>
            <person name="Stephan R."/>
            <person name="Pagotto F."/>
            <person name="Iverson C."/>
            <person name="Ziobro G."/>
            <person name="Miller A."/>
            <person name="Pearson R."/>
            <person name="Yan Q."/>
            <person name="Kim M."/>
            <person name="Jeong S."/>
            <person name="Park J."/>
            <person name="Jun S."/>
            <person name="Choi H."/>
            <person name="Chung T."/>
            <person name="Yoo Y."/>
            <person name="Park E."/>
            <person name="Hwang S."/>
            <person name="Lee B."/>
            <person name="Sathyamoorthy V."/>
            <person name="Carter L."/>
            <person name="Mammel M."/>
            <person name="Jackson S."/>
            <person name="Kothary M."/>
            <person name="Patel I."/>
            <person name="Grim C."/>
            <person name="Gopinath G."/>
            <person name="Gangiredla J."/>
            <person name="Chase H."/>
        </authorList>
    </citation>
    <scope>NUCLEOTIDE SEQUENCE [LARGE SCALE GENOMIC DNA]</scope>
    <source>
        <strain evidence="3 4">MOD1-Md1s</strain>
    </source>
</reference>
<dbReference type="AlphaFoldDB" id="A0A2T7AQH4"/>
<dbReference type="Proteomes" id="UP000469927">
    <property type="component" value="Unassembled WGS sequence"/>
</dbReference>
<evidence type="ECO:0000313" key="2">
    <source>
        <dbReference type="EMBL" id="KAB0881673.1"/>
    </source>
</evidence>
<dbReference type="OrthoDB" id="6566467at2"/>
<evidence type="ECO:0000313" key="4">
    <source>
        <dbReference type="Proteomes" id="UP000244378"/>
    </source>
</evidence>
<accession>A0A2T7AQH4</accession>
<dbReference type="EMBL" id="WAGD01000022">
    <property type="protein sequence ID" value="KAB0881673.1"/>
    <property type="molecule type" value="Genomic_DNA"/>
</dbReference>
<gene>
    <name evidence="3" type="ORF">AUN14_15375</name>
    <name evidence="2" type="ORF">FZI19_08770</name>
</gene>
<keyword evidence="5" id="KW-1185">Reference proteome</keyword>
<feature type="signal peptide" evidence="1">
    <location>
        <begin position="1"/>
        <end position="20"/>
    </location>
</feature>
<proteinExistence type="predicted"/>
<evidence type="ECO:0000313" key="5">
    <source>
        <dbReference type="Proteomes" id="UP000469927"/>
    </source>
</evidence>
<reference evidence="2 5" key="2">
    <citation type="submission" date="2019-08" db="EMBL/GenBank/DDBJ databases">
        <title>Prevalence, distribution, and phylogeny of type two toxin-antitoxin genes possessed by Cronobacter species where C. sakazakii homologs follow sequence type lineages.</title>
        <authorList>
            <person name="Finkelstein S."/>
            <person name="Negrete F."/>
            <person name="Jang H."/>
            <person name="Gopinath G.R."/>
            <person name="Tall B.D."/>
        </authorList>
    </citation>
    <scope>NUCLEOTIDE SEQUENCE [LARGE SCALE GENOMIC DNA]</scope>
    <source>
        <strain evidence="2 5">MOD1_GK1257</strain>
    </source>
</reference>
<dbReference type="PROSITE" id="PS51257">
    <property type="entry name" value="PROKAR_LIPOPROTEIN"/>
    <property type="match status" value="1"/>
</dbReference>
<feature type="chain" id="PRO_5015601512" description="Lipoprotein" evidence="1">
    <location>
        <begin position="21"/>
        <end position="150"/>
    </location>
</feature>
<evidence type="ECO:0000313" key="3">
    <source>
        <dbReference type="EMBL" id="PUX11849.1"/>
    </source>
</evidence>
<organism evidence="3 4">
    <name type="scientific">Cronobacter muytjensii</name>
    <dbReference type="NCBI Taxonomy" id="413501"/>
    <lineage>
        <taxon>Bacteria</taxon>
        <taxon>Pseudomonadati</taxon>
        <taxon>Pseudomonadota</taxon>
        <taxon>Gammaproteobacteria</taxon>
        <taxon>Enterobacterales</taxon>
        <taxon>Enterobacteriaceae</taxon>
        <taxon>Cronobacter</taxon>
    </lineage>
</organism>
<name>A0A2T7AQH4_9ENTR</name>
<evidence type="ECO:0000256" key="1">
    <source>
        <dbReference type="SAM" id="SignalP"/>
    </source>
</evidence>
<protein>
    <recommendedName>
        <fullName evidence="6">Lipoprotein</fullName>
    </recommendedName>
</protein>
<dbReference type="EMBL" id="MSAE01000032">
    <property type="protein sequence ID" value="PUX11849.1"/>
    <property type="molecule type" value="Genomic_DNA"/>
</dbReference>
<evidence type="ECO:0008006" key="6">
    <source>
        <dbReference type="Google" id="ProtNLM"/>
    </source>
</evidence>
<comment type="caution">
    <text evidence="3">The sequence shown here is derived from an EMBL/GenBank/DDBJ whole genome shotgun (WGS) entry which is preliminary data.</text>
</comment>
<dbReference type="Proteomes" id="UP000244378">
    <property type="component" value="Unassembled WGS sequence"/>
</dbReference>
<keyword evidence="1" id="KW-0732">Signal</keyword>